<dbReference type="KEGG" id="sedi:EBB79_12850"/>
<keyword evidence="2" id="KW-1185">Reference proteome</keyword>
<reference evidence="1 2" key="1">
    <citation type="submission" date="2018-10" db="EMBL/GenBank/DDBJ databases">
        <title>Parasedimentitalea marina sp. nov., a psychrophilic bacterium isolated from deep seawater of the New Britain Trench.</title>
        <authorList>
            <person name="Cao J."/>
        </authorList>
    </citation>
    <scope>NUCLEOTIDE SEQUENCE [LARGE SCALE GENOMIC DNA]</scope>
    <source>
        <strain evidence="1 2">W43</strain>
    </source>
</reference>
<dbReference type="Proteomes" id="UP000283063">
    <property type="component" value="Chromosome"/>
</dbReference>
<protein>
    <submittedName>
        <fullName evidence="1">Uncharacterized protein</fullName>
    </submittedName>
</protein>
<proteinExistence type="predicted"/>
<name>A0A3T0N3S2_9RHOB</name>
<organism evidence="1 2">
    <name type="scientific">Parasedimentitalea marina</name>
    <dbReference type="NCBI Taxonomy" id="2483033"/>
    <lineage>
        <taxon>Bacteria</taxon>
        <taxon>Pseudomonadati</taxon>
        <taxon>Pseudomonadota</taxon>
        <taxon>Alphaproteobacteria</taxon>
        <taxon>Rhodobacterales</taxon>
        <taxon>Paracoccaceae</taxon>
        <taxon>Parasedimentitalea</taxon>
    </lineage>
</organism>
<evidence type="ECO:0000313" key="1">
    <source>
        <dbReference type="EMBL" id="AZV78675.1"/>
    </source>
</evidence>
<gene>
    <name evidence="1" type="ORF">EBB79_12850</name>
</gene>
<accession>A0A3T0N3S2</accession>
<dbReference type="AlphaFoldDB" id="A0A3T0N3S2"/>
<evidence type="ECO:0000313" key="2">
    <source>
        <dbReference type="Proteomes" id="UP000283063"/>
    </source>
</evidence>
<dbReference type="EMBL" id="CP033219">
    <property type="protein sequence ID" value="AZV78675.1"/>
    <property type="molecule type" value="Genomic_DNA"/>
</dbReference>
<sequence length="84" mass="9422">MKRYRNSVDSAFLISFCALTQAQERSLSVCGGFGRWRRSETFHLPRMVLAIAAVQGPIGFDTSPFFRSYIDTTHSLVFAISQAT</sequence>